<dbReference type="GO" id="GO:0031505">
    <property type="term" value="P:fungal-type cell wall organization"/>
    <property type="evidence" value="ECO:0007669"/>
    <property type="project" value="TreeGrafter"/>
</dbReference>
<dbReference type="Proteomes" id="UP001201980">
    <property type="component" value="Unassembled WGS sequence"/>
</dbReference>
<evidence type="ECO:0000256" key="11">
    <source>
        <dbReference type="SAM" id="Phobius"/>
    </source>
</evidence>
<feature type="compositionally biased region" description="Polar residues" evidence="10">
    <location>
        <begin position="24"/>
        <end position="35"/>
    </location>
</feature>
<evidence type="ECO:0000256" key="5">
    <source>
        <dbReference type="ARBA" id="ARBA00022679"/>
    </source>
</evidence>
<evidence type="ECO:0000256" key="4">
    <source>
        <dbReference type="ARBA" id="ARBA00022676"/>
    </source>
</evidence>
<dbReference type="EMBL" id="JAKWBI020000001">
    <property type="protein sequence ID" value="KAJ2907298.1"/>
    <property type="molecule type" value="Genomic_DNA"/>
</dbReference>
<name>A0AAD5S0E3_9PEZI</name>
<comment type="subcellular location">
    <subcellularLocation>
        <location evidence="1">Cell membrane</location>
        <topology evidence="1">Multi-pass membrane protein</topology>
    </subcellularLocation>
</comment>
<evidence type="ECO:0000256" key="6">
    <source>
        <dbReference type="ARBA" id="ARBA00022692"/>
    </source>
</evidence>
<keyword evidence="5" id="KW-0808">Transferase</keyword>
<evidence type="ECO:0000256" key="9">
    <source>
        <dbReference type="ARBA" id="ARBA00023180"/>
    </source>
</evidence>
<dbReference type="Gene3D" id="3.90.550.10">
    <property type="entry name" value="Spore Coat Polysaccharide Biosynthesis Protein SpsA, Chain A"/>
    <property type="match status" value="1"/>
</dbReference>
<feature type="transmembrane region" description="Helical" evidence="11">
    <location>
        <begin position="124"/>
        <end position="142"/>
    </location>
</feature>
<dbReference type="InterPro" id="IPR029044">
    <property type="entry name" value="Nucleotide-diphossugar_trans"/>
</dbReference>
<keyword evidence="7 11" id="KW-1133">Transmembrane helix</keyword>
<sequence>MTLRPHQQGSPVAGPSNGLLRPTGGSSRASSVRGTAQSFDANHVQQSPSISFEPPPIPTASTYPYLLYNNPSGYVSHGTSVTGGTGNTNWSFQSSIQQEEAKLRWNSDEELKQVSKSLLRLQKYALIFGLISLNAALVYVAWTYDEVYYIFIVLLSCNTMLQALMILCIVLHALIKDILCYPCRAKPEKPETPEKMVWLLPCYNETHQELSRSLESLIAQKNVEEHPKLIFIVVDGNVRGPGMTKTTQGYLLEDILESGTKVHFENGYRARDGLFMPVDIQTGFFHSIPYLFVGKRYNQGKRDSLCFARSFLYHFQSRSQNLVTIFSQDLFDYMGNAFVQAGVDQVDYLCGMDADTVFDQYCVHEMLLEIRKNPKLVGVCGHVCVDFDDNNWGLWSLYQSVEYSQTQGLRRMFQSRITGKVNCLPGCCQLIRVCEATFGDQVLRERFGYCPKPNDLMTQHIMGNYSEDSIHASIIFSLFPQNQTAQALRAKAFTIVPQNWKVFLSQRKRWALGSISNEFVMIFRPGIIAIERLQSIIAVMTWAITPFIISAVVELLILMVKRGKELWSDSLFLGLICILFFRYLYSLCIVFWLPRNTLERGQYFVGFFAHFLSSPVLNMVVLIYSLIHSDDFKWGKTREVIQSEKEMAQEHGRPAIH</sequence>
<dbReference type="GO" id="GO:0004100">
    <property type="term" value="F:chitin synthase activity"/>
    <property type="evidence" value="ECO:0007669"/>
    <property type="project" value="UniProtKB-EC"/>
</dbReference>
<feature type="region of interest" description="Disordered" evidence="10">
    <location>
        <begin position="1"/>
        <end position="35"/>
    </location>
</feature>
<evidence type="ECO:0000256" key="7">
    <source>
        <dbReference type="ARBA" id="ARBA00022989"/>
    </source>
</evidence>
<keyword evidence="13" id="KW-1185">Reference proteome</keyword>
<keyword evidence="3" id="KW-1003">Cell membrane</keyword>
<dbReference type="InterPro" id="IPR004835">
    <property type="entry name" value="Chitin_synth"/>
</dbReference>
<evidence type="ECO:0000256" key="2">
    <source>
        <dbReference type="ARBA" id="ARBA00012543"/>
    </source>
</evidence>
<feature type="transmembrane region" description="Helical" evidence="11">
    <location>
        <begin position="148"/>
        <end position="175"/>
    </location>
</feature>
<comment type="caution">
    <text evidence="12">The sequence shown here is derived from an EMBL/GenBank/DDBJ whole genome shotgun (WGS) entry which is preliminary data.</text>
</comment>
<reference evidence="12" key="1">
    <citation type="submission" date="2022-07" db="EMBL/GenBank/DDBJ databases">
        <title>Draft genome sequence of Zalerion maritima ATCC 34329, a (micro)plastics degrading marine fungus.</title>
        <authorList>
            <person name="Paco A."/>
            <person name="Goncalves M.F.M."/>
            <person name="Rocha-Santos T.A.P."/>
            <person name="Alves A."/>
        </authorList>
    </citation>
    <scope>NUCLEOTIDE SEQUENCE</scope>
    <source>
        <strain evidence="12">ATCC 34329</strain>
    </source>
</reference>
<evidence type="ECO:0000256" key="10">
    <source>
        <dbReference type="SAM" id="MobiDB-lite"/>
    </source>
</evidence>
<keyword evidence="6 11" id="KW-0812">Transmembrane</keyword>
<dbReference type="Pfam" id="PF03142">
    <property type="entry name" value="Chitin_synth_2"/>
    <property type="match status" value="1"/>
</dbReference>
<dbReference type="EC" id="2.4.1.16" evidence="2"/>
<feature type="transmembrane region" description="Helical" evidence="11">
    <location>
        <begin position="536"/>
        <end position="559"/>
    </location>
</feature>
<evidence type="ECO:0000313" key="13">
    <source>
        <dbReference type="Proteomes" id="UP001201980"/>
    </source>
</evidence>
<evidence type="ECO:0000256" key="1">
    <source>
        <dbReference type="ARBA" id="ARBA00004651"/>
    </source>
</evidence>
<keyword evidence="9" id="KW-0325">Glycoprotein</keyword>
<keyword evidence="8 11" id="KW-0472">Membrane</keyword>
<dbReference type="SUPFAM" id="SSF53448">
    <property type="entry name" value="Nucleotide-diphospho-sugar transferases"/>
    <property type="match status" value="1"/>
</dbReference>
<feature type="transmembrane region" description="Helical" evidence="11">
    <location>
        <begin position="571"/>
        <end position="593"/>
    </location>
</feature>
<dbReference type="PANTHER" id="PTHR22914:SF13">
    <property type="entry name" value="CHITIN SYNTHASE"/>
    <property type="match status" value="1"/>
</dbReference>
<evidence type="ECO:0000313" key="12">
    <source>
        <dbReference type="EMBL" id="KAJ2907298.1"/>
    </source>
</evidence>
<dbReference type="AlphaFoldDB" id="A0AAD5S0E3"/>
<feature type="transmembrane region" description="Helical" evidence="11">
    <location>
        <begin position="605"/>
        <end position="627"/>
    </location>
</feature>
<protein>
    <recommendedName>
        <fullName evidence="2">chitin synthase</fullName>
        <ecNumber evidence="2">2.4.1.16</ecNumber>
    </recommendedName>
</protein>
<dbReference type="PANTHER" id="PTHR22914">
    <property type="entry name" value="CHITIN SYNTHASE"/>
    <property type="match status" value="1"/>
</dbReference>
<dbReference type="GO" id="GO:0005886">
    <property type="term" value="C:plasma membrane"/>
    <property type="evidence" value="ECO:0007669"/>
    <property type="project" value="UniProtKB-SubCell"/>
</dbReference>
<dbReference type="GO" id="GO:0006031">
    <property type="term" value="P:chitin biosynthetic process"/>
    <property type="evidence" value="ECO:0007669"/>
    <property type="project" value="TreeGrafter"/>
</dbReference>
<dbReference type="GO" id="GO:0030428">
    <property type="term" value="C:cell septum"/>
    <property type="evidence" value="ECO:0007669"/>
    <property type="project" value="TreeGrafter"/>
</dbReference>
<keyword evidence="4" id="KW-0328">Glycosyltransferase</keyword>
<organism evidence="12 13">
    <name type="scientific">Zalerion maritima</name>
    <dbReference type="NCBI Taxonomy" id="339359"/>
    <lineage>
        <taxon>Eukaryota</taxon>
        <taxon>Fungi</taxon>
        <taxon>Dikarya</taxon>
        <taxon>Ascomycota</taxon>
        <taxon>Pezizomycotina</taxon>
        <taxon>Sordariomycetes</taxon>
        <taxon>Lulworthiomycetidae</taxon>
        <taxon>Lulworthiales</taxon>
        <taxon>Lulworthiaceae</taxon>
        <taxon>Zalerion</taxon>
    </lineage>
</organism>
<evidence type="ECO:0000256" key="8">
    <source>
        <dbReference type="ARBA" id="ARBA00023136"/>
    </source>
</evidence>
<proteinExistence type="predicted"/>
<feature type="compositionally biased region" description="Polar residues" evidence="10">
    <location>
        <begin position="1"/>
        <end position="10"/>
    </location>
</feature>
<evidence type="ECO:0000256" key="3">
    <source>
        <dbReference type="ARBA" id="ARBA00022475"/>
    </source>
</evidence>
<gene>
    <name evidence="12" type="ORF">MKZ38_003154</name>
</gene>
<accession>A0AAD5S0E3</accession>